<evidence type="ECO:0000313" key="1">
    <source>
        <dbReference type="EMBL" id="RRQ50905.1"/>
    </source>
</evidence>
<dbReference type="Proteomes" id="UP000268553">
    <property type="component" value="Unassembled WGS sequence"/>
</dbReference>
<name>A0A3R8R6C6_9SPHN</name>
<reference evidence="1 2" key="1">
    <citation type="submission" date="2018-12" db="EMBL/GenBank/DDBJ databases">
        <authorList>
            <person name="Kim S.-J."/>
            <person name="Jung G.-Y."/>
        </authorList>
    </citation>
    <scope>NUCLEOTIDE SEQUENCE [LARGE SCALE GENOMIC DNA]</scope>
    <source>
        <strain evidence="1 2">03SU3-P</strain>
    </source>
</reference>
<dbReference type="InterPro" id="IPR018511">
    <property type="entry name" value="Hemolysin-typ_Ca-bd_CS"/>
</dbReference>
<accession>A0A3R8R6C6</accession>
<dbReference type="Gene3D" id="2.150.10.10">
    <property type="entry name" value="Serralysin-like metalloprotease, C-terminal"/>
    <property type="match status" value="1"/>
</dbReference>
<gene>
    <name evidence="1" type="ORF">D7D48_10450</name>
</gene>
<dbReference type="GO" id="GO:0005509">
    <property type="term" value="F:calcium ion binding"/>
    <property type="evidence" value="ECO:0007669"/>
    <property type="project" value="InterPro"/>
</dbReference>
<feature type="non-terminal residue" evidence="1">
    <location>
        <position position="1588"/>
    </location>
</feature>
<evidence type="ECO:0000313" key="2">
    <source>
        <dbReference type="Proteomes" id="UP000268553"/>
    </source>
</evidence>
<dbReference type="SUPFAM" id="SSF51120">
    <property type="entry name" value="beta-Roll"/>
    <property type="match status" value="1"/>
</dbReference>
<protein>
    <recommendedName>
        <fullName evidence="3">Calcium-binding protein</fullName>
    </recommendedName>
</protein>
<dbReference type="PROSITE" id="PS00330">
    <property type="entry name" value="HEMOLYSIN_CALCIUM"/>
    <property type="match status" value="1"/>
</dbReference>
<dbReference type="Gene3D" id="2.60.40.2700">
    <property type="match status" value="2"/>
</dbReference>
<dbReference type="Pfam" id="PF00353">
    <property type="entry name" value="HemolysinCabind"/>
    <property type="match status" value="1"/>
</dbReference>
<comment type="caution">
    <text evidence="1">The sequence shown here is derived from an EMBL/GenBank/DDBJ whole genome shotgun (WGS) entry which is preliminary data.</text>
</comment>
<proteinExistence type="predicted"/>
<evidence type="ECO:0008006" key="3">
    <source>
        <dbReference type="Google" id="ProtNLM"/>
    </source>
</evidence>
<keyword evidence="2" id="KW-1185">Reference proteome</keyword>
<sequence>MAIPSDQSLVGATVRAQITSTDALGGDTVFTSATRVVANVDDAAIGSLDLVANAVEGGSFEASFSALTDADGATTVAYQWQKNVGGNWVNISSETNARYDVPSDQSMVGVAVRVVATTTDALGGSSVFISPAQSAIANVEDEATGSLGVTGVAEEGSSLIAALASVVDADGVTTTAYQWQELAGLNWVDIVGATAAQLSIPSDQSYVDKVVRVVATTTDPFGGTSVFVGGQQTIDNVEDEATASLTITGEAQPGGTLSVTVINLADSDGAPVASYQWQQLVGPNWVNIATQTAATLNVTNALVNSDVRAVVTSTDARGGTTEFVSETQRIVDEVLTIAEALALTTYVNILSIGITGTVTVAEVTDLAARVVAERGGTVSDLIQSGFLNYDLLDNYTAAFDASNAAIVQQADEVTVFGNNVSDNIDLQAITRSMTIEGRGDDDFINGGQADDFIDAGSGNDTLAGNFGDDTLVGGTGNDTFIIDEGNDLIRDLGEGNDDIEIRNGASLDAHLVNNWAPINSTNNGDLTISLQGWNADLSLLGGTGDLVVYTESDPEHAADFTSDTVAGQTIVLPATASSIVIHTSAATGLITVDASLVTDEDFEIVIDGDGTVQVFGLVADLDATDLTGTLGVLTGDAAGDAISIATGSADTTVVTGDLSDTVTVDALELLDDNLLAVSGPAAVVINNVIADIDAIGLTGTLDVTTVDAPTITIDTGTGDTTVDNSAMSDGNVLTLTGAADTTVGDTVADIDATGLAGTLGVTTGDAPTITIDTGTGDTTVENSAMSDGNVLTLTGAADTTVSTTVANIVATGLTGTLDVTTGNAPTITIDTGTGVTTVENSAMSDGTELTLTGAADTTVTTTVADIDATGLAGTLDVTTGNAPTITIDTGTGVTTVENSAMSDGTELTLTGAADTTVTTTVADIDATGLTGTLGVTTGNAPTITIETGAGDTTVDNDAMLDNAVLTLTGAANTTVGDTVADIDATALTGTLGVTTGDAADGAISIETGSADTTVVTGHASDTVTVDALALLDDNVLTVSGPAAVVVNNDVADINAEDLLGTLNVTTADAATITINTSILVGAGATTINNSAMSDDASLTLTGDSNTIVGDLLTGGTSANIIADGHTGILEIIAADVATLSVQTNAVTTSIEASSMTDTAILTVSLGSDVTINNNIADVDASNLTGTLTVNVLDAGDDAVFITTGSNDTTINSTAGDDQITVNAAAQADDTLLTVSGPAAVVVSTVIANIDATALAGTLDVTTADAVGITIDTGTGLTTITNDAMSDNAVLTLTGAANTTVSDTVADIDATGLTGTLGVTTADAPAITIDTGTGDTTVDNDAMSDNTVLTLTGAADTTVSDTVADIDATGLTGTLGVTTADAPAITIDTGTGVTNVENSAMSDNAVLTLTGAADTAVSTTVADIDATGLTGTLGVTTGDADITIDTGAGLTAITNNAMSDGNVLTLTGLANTTVSTTVADIDATGLTITIDTGAGATTVENSAMSDDTVLTLTGAANTTVSDTVADIDATGLTGTLGVTTGDAPTITINTGAGATTVENSAMSDDTVLTLTGLANTTVSDTVADIDATG</sequence>
<dbReference type="InterPro" id="IPR011049">
    <property type="entry name" value="Serralysin-like_metalloprot_C"/>
</dbReference>
<dbReference type="EMBL" id="RWJI01000006">
    <property type="protein sequence ID" value="RRQ50905.1"/>
    <property type="molecule type" value="Genomic_DNA"/>
</dbReference>
<organism evidence="1 2">
    <name type="scientific">Sphingorhabdus wooponensis</name>
    <dbReference type="NCBI Taxonomy" id="940136"/>
    <lineage>
        <taxon>Bacteria</taxon>
        <taxon>Pseudomonadati</taxon>
        <taxon>Pseudomonadota</taxon>
        <taxon>Alphaproteobacteria</taxon>
        <taxon>Sphingomonadales</taxon>
        <taxon>Sphingomonadaceae</taxon>
        <taxon>Sphingorhabdus</taxon>
    </lineage>
</organism>
<dbReference type="InterPro" id="IPR001343">
    <property type="entry name" value="Hemolysn_Ca-bd"/>
</dbReference>